<evidence type="ECO:0000313" key="7">
    <source>
        <dbReference type="Proteomes" id="UP000199569"/>
    </source>
</evidence>
<organism evidence="6 7">
    <name type="scientific">Microvirga guangxiensis</name>
    <dbReference type="NCBI Taxonomy" id="549386"/>
    <lineage>
        <taxon>Bacteria</taxon>
        <taxon>Pseudomonadati</taxon>
        <taxon>Pseudomonadota</taxon>
        <taxon>Alphaproteobacteria</taxon>
        <taxon>Hyphomicrobiales</taxon>
        <taxon>Methylobacteriaceae</taxon>
        <taxon>Microvirga</taxon>
    </lineage>
</organism>
<proteinExistence type="inferred from homology"/>
<dbReference type="InterPro" id="IPR003439">
    <property type="entry name" value="ABC_transporter-like_ATP-bd"/>
</dbReference>
<keyword evidence="2" id="KW-0813">Transport</keyword>
<dbReference type="Pfam" id="PF08402">
    <property type="entry name" value="TOBE_2"/>
    <property type="match status" value="1"/>
</dbReference>
<dbReference type="InterPro" id="IPR027417">
    <property type="entry name" value="P-loop_NTPase"/>
</dbReference>
<comment type="similarity">
    <text evidence="1">Belongs to the ABC transporter superfamily.</text>
</comment>
<dbReference type="FunFam" id="3.40.50.300:FF:000425">
    <property type="entry name" value="Probable ABC transporter, ATP-binding subunit"/>
    <property type="match status" value="1"/>
</dbReference>
<dbReference type="InterPro" id="IPR008995">
    <property type="entry name" value="Mo/tungstate-bd_C_term_dom"/>
</dbReference>
<evidence type="ECO:0000256" key="2">
    <source>
        <dbReference type="ARBA" id="ARBA00022448"/>
    </source>
</evidence>
<dbReference type="PANTHER" id="PTHR42781">
    <property type="entry name" value="SPERMIDINE/PUTRESCINE IMPORT ATP-BINDING PROTEIN POTA"/>
    <property type="match status" value="1"/>
</dbReference>
<dbReference type="InterPro" id="IPR013611">
    <property type="entry name" value="Transp-assoc_OB_typ2"/>
</dbReference>
<gene>
    <name evidence="6" type="ORF">SAMN02927923_03654</name>
</gene>
<keyword evidence="7" id="KW-1185">Reference proteome</keyword>
<protein>
    <submittedName>
        <fullName evidence="6">Iron(III) transport system ATP-binding protein</fullName>
    </submittedName>
</protein>
<dbReference type="SMART" id="SM00382">
    <property type="entry name" value="AAA"/>
    <property type="match status" value="1"/>
</dbReference>
<dbReference type="GO" id="GO:0016887">
    <property type="term" value="F:ATP hydrolysis activity"/>
    <property type="evidence" value="ECO:0007669"/>
    <property type="project" value="InterPro"/>
</dbReference>
<dbReference type="InterPro" id="IPR050093">
    <property type="entry name" value="ABC_SmlMolc_Importer"/>
</dbReference>
<dbReference type="STRING" id="549386.SAMN02927923_03654"/>
<evidence type="ECO:0000259" key="5">
    <source>
        <dbReference type="PROSITE" id="PS50893"/>
    </source>
</evidence>
<dbReference type="InterPro" id="IPR003593">
    <property type="entry name" value="AAA+_ATPase"/>
</dbReference>
<dbReference type="Proteomes" id="UP000199569">
    <property type="component" value="Unassembled WGS sequence"/>
</dbReference>
<dbReference type="GO" id="GO:0022857">
    <property type="term" value="F:transmembrane transporter activity"/>
    <property type="evidence" value="ECO:0007669"/>
    <property type="project" value="InterPro"/>
</dbReference>
<dbReference type="SUPFAM" id="SSF50331">
    <property type="entry name" value="MOP-like"/>
    <property type="match status" value="1"/>
</dbReference>
<dbReference type="GO" id="GO:0015697">
    <property type="term" value="P:quaternary ammonium group transport"/>
    <property type="evidence" value="ECO:0007669"/>
    <property type="project" value="UniProtKB-ARBA"/>
</dbReference>
<dbReference type="InterPro" id="IPR017871">
    <property type="entry name" value="ABC_transporter-like_CS"/>
</dbReference>
<keyword evidence="4 6" id="KW-0067">ATP-binding</keyword>
<name>A0A1G5KXF6_9HYPH</name>
<feature type="domain" description="ABC transporter" evidence="5">
    <location>
        <begin position="23"/>
        <end position="253"/>
    </location>
</feature>
<evidence type="ECO:0000256" key="4">
    <source>
        <dbReference type="ARBA" id="ARBA00022840"/>
    </source>
</evidence>
<evidence type="ECO:0000313" key="6">
    <source>
        <dbReference type="EMBL" id="SCZ04808.1"/>
    </source>
</evidence>
<dbReference type="PANTHER" id="PTHR42781:SF4">
    <property type="entry name" value="SPERMIDINE_PUTRESCINE IMPORT ATP-BINDING PROTEIN POTA"/>
    <property type="match status" value="1"/>
</dbReference>
<dbReference type="Gene3D" id="3.40.50.300">
    <property type="entry name" value="P-loop containing nucleotide triphosphate hydrolases"/>
    <property type="match status" value="1"/>
</dbReference>
<evidence type="ECO:0000256" key="3">
    <source>
        <dbReference type="ARBA" id="ARBA00022741"/>
    </source>
</evidence>
<dbReference type="EMBL" id="FMVJ01000012">
    <property type="protein sequence ID" value="SCZ04808.1"/>
    <property type="molecule type" value="Genomic_DNA"/>
</dbReference>
<dbReference type="Pfam" id="PF00005">
    <property type="entry name" value="ABC_tran"/>
    <property type="match status" value="1"/>
</dbReference>
<sequence length="371" mass="39719">MNQMTSLSSLSRSPVSKKQAASVEFRNVTKRYGNVTAVDSVSFTIEPGQLVTLLGPSGCGKTTTLRMIAGLEMASEGQILIGGRDVTNLSAADRDVSMVFQSYALFPHMSVLENVAYGPTVQGISKKDANEMAMEKLEIIGLKGLEKRSPSELSGGQQQRVAVARALVLEPQVLLFDEPLSNLDAKLRRRVREDIRELQQSLNLTVAYVTHDQEEALAVSDHIIVMSNARIAQTGTPRELYEEPADLFVADFIGDANIISGEVLDEGGAVANVRIGGVDIQLPRRGVGRGPVKLAVRPDAIALDEGSAASGKLMGTVKKASYLGTQVEYEVESPIGELFVVQYGRKDPIAPGTPISVSFATQRGIAIIPGA</sequence>
<dbReference type="PROSITE" id="PS50893">
    <property type="entry name" value="ABC_TRANSPORTER_2"/>
    <property type="match status" value="1"/>
</dbReference>
<evidence type="ECO:0000256" key="1">
    <source>
        <dbReference type="ARBA" id="ARBA00005417"/>
    </source>
</evidence>
<dbReference type="GO" id="GO:0043190">
    <property type="term" value="C:ATP-binding cassette (ABC) transporter complex"/>
    <property type="evidence" value="ECO:0007669"/>
    <property type="project" value="InterPro"/>
</dbReference>
<accession>A0A1G5KXF6</accession>
<dbReference type="AlphaFoldDB" id="A0A1G5KXF6"/>
<reference evidence="6 7" key="1">
    <citation type="submission" date="2016-10" db="EMBL/GenBank/DDBJ databases">
        <authorList>
            <person name="de Groot N.N."/>
        </authorList>
    </citation>
    <scope>NUCLEOTIDE SEQUENCE [LARGE SCALE GENOMIC DNA]</scope>
    <source>
        <strain evidence="6 7">CGMCC 1.7666</strain>
    </source>
</reference>
<dbReference type="PROSITE" id="PS00211">
    <property type="entry name" value="ABC_TRANSPORTER_1"/>
    <property type="match status" value="1"/>
</dbReference>
<keyword evidence="3" id="KW-0547">Nucleotide-binding</keyword>
<dbReference type="SUPFAM" id="SSF52540">
    <property type="entry name" value="P-loop containing nucleoside triphosphate hydrolases"/>
    <property type="match status" value="1"/>
</dbReference>
<dbReference type="GO" id="GO:0005524">
    <property type="term" value="F:ATP binding"/>
    <property type="evidence" value="ECO:0007669"/>
    <property type="project" value="UniProtKB-KW"/>
</dbReference>
<dbReference type="Gene3D" id="2.40.50.100">
    <property type="match status" value="1"/>
</dbReference>